<protein>
    <submittedName>
        <fullName evidence="1">Uncharacterized protein</fullName>
    </submittedName>
</protein>
<sequence length="114" mass="13368">MPCLLRNICSFPHTNLIRKPYYHQQPQELNVANGVEDIKLISSSSRRRRRKKNRISSAGFSLLFRGEMSQGMRRPRLSAARNKRQRNEILFIRGWTAGFGVIRRHSTDRERNSS</sequence>
<organism evidence="1 2">
    <name type="scientific">Caerostris extrusa</name>
    <name type="common">Bark spider</name>
    <name type="synonym">Caerostris bankana</name>
    <dbReference type="NCBI Taxonomy" id="172846"/>
    <lineage>
        <taxon>Eukaryota</taxon>
        <taxon>Metazoa</taxon>
        <taxon>Ecdysozoa</taxon>
        <taxon>Arthropoda</taxon>
        <taxon>Chelicerata</taxon>
        <taxon>Arachnida</taxon>
        <taxon>Araneae</taxon>
        <taxon>Araneomorphae</taxon>
        <taxon>Entelegynae</taxon>
        <taxon>Araneoidea</taxon>
        <taxon>Araneidae</taxon>
        <taxon>Caerostris</taxon>
    </lineage>
</organism>
<gene>
    <name evidence="1" type="ORF">CEXT_556401</name>
</gene>
<keyword evidence="2" id="KW-1185">Reference proteome</keyword>
<evidence type="ECO:0000313" key="1">
    <source>
        <dbReference type="EMBL" id="GIY88113.1"/>
    </source>
</evidence>
<dbReference type="Proteomes" id="UP001054945">
    <property type="component" value="Unassembled WGS sequence"/>
</dbReference>
<name>A0AAV4X2V8_CAEEX</name>
<accession>A0AAV4X2V8</accession>
<reference evidence="1 2" key="1">
    <citation type="submission" date="2021-06" db="EMBL/GenBank/DDBJ databases">
        <title>Caerostris extrusa draft genome.</title>
        <authorList>
            <person name="Kono N."/>
            <person name="Arakawa K."/>
        </authorList>
    </citation>
    <scope>NUCLEOTIDE SEQUENCE [LARGE SCALE GENOMIC DNA]</scope>
</reference>
<dbReference type="AlphaFoldDB" id="A0AAV4X2V8"/>
<dbReference type="EMBL" id="BPLR01017022">
    <property type="protein sequence ID" value="GIY88113.1"/>
    <property type="molecule type" value="Genomic_DNA"/>
</dbReference>
<comment type="caution">
    <text evidence="1">The sequence shown here is derived from an EMBL/GenBank/DDBJ whole genome shotgun (WGS) entry which is preliminary data.</text>
</comment>
<evidence type="ECO:0000313" key="2">
    <source>
        <dbReference type="Proteomes" id="UP001054945"/>
    </source>
</evidence>
<proteinExistence type="predicted"/>